<evidence type="ECO:0000313" key="5">
    <source>
        <dbReference type="Proteomes" id="UP000053890"/>
    </source>
</evidence>
<dbReference type="OrthoDB" id="1874341at2759"/>
<dbReference type="AlphaFoldDB" id="A0A194S8R8"/>
<organism evidence="4 5">
    <name type="scientific">Rhodotorula graminis (strain WP1)</name>
    <dbReference type="NCBI Taxonomy" id="578459"/>
    <lineage>
        <taxon>Eukaryota</taxon>
        <taxon>Fungi</taxon>
        <taxon>Dikarya</taxon>
        <taxon>Basidiomycota</taxon>
        <taxon>Pucciniomycotina</taxon>
        <taxon>Microbotryomycetes</taxon>
        <taxon>Sporidiobolales</taxon>
        <taxon>Sporidiobolaceae</taxon>
        <taxon>Rhodotorula</taxon>
    </lineage>
</organism>
<dbReference type="RefSeq" id="XP_018271850.1">
    <property type="nucleotide sequence ID" value="XM_018416524.1"/>
</dbReference>
<dbReference type="GO" id="GO:0031416">
    <property type="term" value="C:NatB complex"/>
    <property type="evidence" value="ECO:0007669"/>
    <property type="project" value="TreeGrafter"/>
</dbReference>
<evidence type="ECO:0000256" key="3">
    <source>
        <dbReference type="SAM" id="MobiDB-lite"/>
    </source>
</evidence>
<feature type="region of interest" description="Disordered" evidence="3">
    <location>
        <begin position="361"/>
        <end position="384"/>
    </location>
</feature>
<dbReference type="Pfam" id="PF09797">
    <property type="entry name" value="NatB_MDM20"/>
    <property type="match status" value="1"/>
</dbReference>
<comment type="similarity">
    <text evidence="1">Belongs to the MDM20/NAA25 family.</text>
</comment>
<dbReference type="Gene3D" id="1.25.40.1040">
    <property type="match status" value="1"/>
</dbReference>
<feature type="compositionally biased region" description="Low complexity" evidence="3">
    <location>
        <begin position="361"/>
        <end position="380"/>
    </location>
</feature>
<feature type="repeat" description="TPR" evidence="2">
    <location>
        <begin position="100"/>
        <end position="133"/>
    </location>
</feature>
<dbReference type="PANTHER" id="PTHR22767:SF3">
    <property type="entry name" value="N-ALPHA-ACETYLTRANSFERASE 25, NATB AUXILIARY SUBUNIT"/>
    <property type="match status" value="1"/>
</dbReference>
<dbReference type="OMA" id="RLEACAW"/>
<reference evidence="4 5" key="1">
    <citation type="journal article" date="2015" name="Front. Microbiol.">
        <title>Genome sequence of the plant growth promoting endophytic yeast Rhodotorula graminis WP1.</title>
        <authorList>
            <person name="Firrincieli A."/>
            <person name="Otillar R."/>
            <person name="Salamov A."/>
            <person name="Schmutz J."/>
            <person name="Khan Z."/>
            <person name="Redman R.S."/>
            <person name="Fleck N.D."/>
            <person name="Lindquist E."/>
            <person name="Grigoriev I.V."/>
            <person name="Doty S.L."/>
        </authorList>
    </citation>
    <scope>NUCLEOTIDE SEQUENCE [LARGE SCALE GENOMIC DNA]</scope>
    <source>
        <strain evidence="4 5">WP1</strain>
    </source>
</reference>
<dbReference type="GeneID" id="28976972"/>
<keyword evidence="5" id="KW-1185">Reference proteome</keyword>
<evidence type="ECO:0000256" key="2">
    <source>
        <dbReference type="PROSITE-ProRule" id="PRU00339"/>
    </source>
</evidence>
<feature type="compositionally biased region" description="Low complexity" evidence="3">
    <location>
        <begin position="208"/>
        <end position="219"/>
    </location>
</feature>
<dbReference type="PROSITE" id="PS50005">
    <property type="entry name" value="TPR"/>
    <property type="match status" value="1"/>
</dbReference>
<feature type="region of interest" description="Disordered" evidence="3">
    <location>
        <begin position="207"/>
        <end position="229"/>
    </location>
</feature>
<dbReference type="PANTHER" id="PTHR22767">
    <property type="entry name" value="N-TERMINAL ACETYLTRANSFERASE-RELATED"/>
    <property type="match status" value="1"/>
</dbReference>
<dbReference type="Proteomes" id="UP000053890">
    <property type="component" value="Unassembled WGS sequence"/>
</dbReference>
<dbReference type="EMBL" id="KQ474077">
    <property type="protein sequence ID" value="KPV75801.1"/>
    <property type="molecule type" value="Genomic_DNA"/>
</dbReference>
<sequence length="970" mass="104526">MPSAGETTALVRSFYAQRRARLSPTDLRAIAPICSALEAHNSKRALLLVDQLLKKSPADPSALALKALALSVSSSAARVDVLKVVDTAKAANGGAALGDADVLMLLTHVLRSVGQGDDALELLAEAVKKHPDNEDLSTEAFLQHVRANDRKGAQQTALRMSKHFADDRYFWWSILSTILAVRDLANPNPDGPLLLSIAERQLSTRYASSSSSSSSSSTAGGEGGKDVEGAGYKTADEFHLVTRVLELRAQYSAAAASSPTSASSSPLVLPSLPRSTTTTTTSSSPASTLVAHFSSPEADKWCATNLGLELWRREATLAYGDAGAWEREVARLAGALEKGDTNWHTMLYLIRLSVALASSTRTSSSSASPSSTSPSSAPSSDAPDHLSRARTLFRHLATEGPKAKVERGYLLGLVELAREAHAHGWSDYEPLGPLVEEYVTRFGTKACCFDDVRPYLEVLGDEDAAALRDVLREVAGGAVQTIPAATKVINAHKMLRFLSGETTAEGEKAAADEFVRRYFEAMPLGKDLPTTELQPADDFALLAGQALVSAFHLSHDRTYLERAIVLAEHALQHSKYKYQLRLLAINVLRLVGAHSLALAHYRTFGVKNIQHDTLSHVVLARAATFAVEQGSGGGKGGAQAQAGVWEDALATEAWYVGGTREAGDMVVKAFSYGAYVKVEDFAAFRDKLDASLEGALVTLEALRMRVVRGQLDPDDVDEAVEDVDKLVKTAAGQYSDNRDFKTLPDYQPKGGNTIWQQTELAVRQDATWLRAVAGAYARFLSPSSDIIGVEPPSSLTRSETALVAFAQNAQAALVASLDEAPKKEQAAVAFFKEQGELFATALDDSATLPWELVQIVQVAFEGFALLELGINQRLDELASTKAPDQAKHQKRLRAFRNLAREPLKALCVKLTAHGKKVGKERAKFVAGVQDLTQFEALDENRITNVAHAVTESRRSAIEALGFAIHRRTAK</sequence>
<name>A0A194S8R8_RHOGW</name>
<dbReference type="InterPro" id="IPR019734">
    <property type="entry name" value="TPR_rpt"/>
</dbReference>
<gene>
    <name evidence="4" type="ORF">RHOBADRAFT_52826</name>
</gene>
<evidence type="ECO:0000256" key="1">
    <source>
        <dbReference type="ARBA" id="ARBA00006298"/>
    </source>
</evidence>
<keyword evidence="2" id="KW-0802">TPR repeat</keyword>
<dbReference type="InterPro" id="IPR019183">
    <property type="entry name" value="NAA25_NatB_aux_su"/>
</dbReference>
<dbReference type="STRING" id="578459.A0A194S8R8"/>
<feature type="region of interest" description="Disordered" evidence="3">
    <location>
        <begin position="258"/>
        <end position="286"/>
    </location>
</feature>
<evidence type="ECO:0000313" key="4">
    <source>
        <dbReference type="EMBL" id="KPV75801.1"/>
    </source>
</evidence>
<proteinExistence type="inferred from homology"/>
<protein>
    <submittedName>
        <fullName evidence="4">Uncharacterized protein</fullName>
    </submittedName>
</protein>
<accession>A0A194S8R8</accession>